<dbReference type="Pfam" id="PF14303">
    <property type="entry name" value="NAM-associated"/>
    <property type="match status" value="1"/>
</dbReference>
<sequence length="123" mass="13628">MKIAKLTEAKELYKATFESSFNLDHCWGILKDTPKWQATQQENEARNKKGKQSGAAPPSSDIPSSTPATSAIEVEDEESEASRSVLGNSRSEGQKAAKRKRTEEISLDKLVSMQKDLIEISRC</sequence>
<reference evidence="3 4" key="1">
    <citation type="submission" date="2019-05" db="EMBL/GenBank/DDBJ databases">
        <title>Emergence of the Ug99 lineage of the wheat stem rust pathogen through somatic hybridization.</title>
        <authorList>
            <person name="Li F."/>
            <person name="Upadhyaya N.M."/>
            <person name="Sperschneider J."/>
            <person name="Matny O."/>
            <person name="Nguyen-Phuc H."/>
            <person name="Mago R."/>
            <person name="Raley C."/>
            <person name="Miller M.E."/>
            <person name="Silverstein K.A.T."/>
            <person name="Henningsen E."/>
            <person name="Hirsch C.D."/>
            <person name="Visser B."/>
            <person name="Pretorius Z.A."/>
            <person name="Steffenson B.J."/>
            <person name="Schwessinger B."/>
            <person name="Dodds P.N."/>
            <person name="Figueroa M."/>
        </authorList>
    </citation>
    <scope>NUCLEOTIDE SEQUENCE [LARGE SCALE GENOMIC DNA]</scope>
    <source>
        <strain evidence="3">21-0</strain>
    </source>
</reference>
<name>A0A5B0NUQ3_PUCGR</name>
<evidence type="ECO:0000313" key="3">
    <source>
        <dbReference type="EMBL" id="KAA1092502.1"/>
    </source>
</evidence>
<dbReference type="EMBL" id="VSWC01000080">
    <property type="protein sequence ID" value="KAA1092502.1"/>
    <property type="molecule type" value="Genomic_DNA"/>
</dbReference>
<dbReference type="OrthoDB" id="2507178at2759"/>
<comment type="caution">
    <text evidence="3">The sequence shown here is derived from an EMBL/GenBank/DDBJ whole genome shotgun (WGS) entry which is preliminary data.</text>
</comment>
<feature type="domain" description="No apical meristem-associated C-terminal" evidence="2">
    <location>
        <begin position="21"/>
        <end position="120"/>
    </location>
</feature>
<accession>A0A5B0NUQ3</accession>
<evidence type="ECO:0000256" key="1">
    <source>
        <dbReference type="SAM" id="MobiDB-lite"/>
    </source>
</evidence>
<dbReference type="InterPro" id="IPR029466">
    <property type="entry name" value="NAM-associated_C"/>
</dbReference>
<evidence type="ECO:0000313" key="4">
    <source>
        <dbReference type="Proteomes" id="UP000324748"/>
    </source>
</evidence>
<dbReference type="PANTHER" id="PTHR45023:SF4">
    <property type="entry name" value="GLYCINE-RICH PROTEIN-RELATED"/>
    <property type="match status" value="1"/>
</dbReference>
<dbReference type="AlphaFoldDB" id="A0A5B0NUQ3"/>
<dbReference type="PANTHER" id="PTHR45023">
    <property type="match status" value="1"/>
</dbReference>
<keyword evidence="4" id="KW-1185">Reference proteome</keyword>
<proteinExistence type="predicted"/>
<protein>
    <recommendedName>
        <fullName evidence="2">No apical meristem-associated C-terminal domain-containing protein</fullName>
    </recommendedName>
</protein>
<dbReference type="Proteomes" id="UP000324748">
    <property type="component" value="Unassembled WGS sequence"/>
</dbReference>
<evidence type="ECO:0000259" key="2">
    <source>
        <dbReference type="Pfam" id="PF14303"/>
    </source>
</evidence>
<gene>
    <name evidence="3" type="ORF">PGT21_005361</name>
</gene>
<feature type="region of interest" description="Disordered" evidence="1">
    <location>
        <begin position="38"/>
        <end position="104"/>
    </location>
</feature>
<organism evidence="3 4">
    <name type="scientific">Puccinia graminis f. sp. tritici</name>
    <dbReference type="NCBI Taxonomy" id="56615"/>
    <lineage>
        <taxon>Eukaryota</taxon>
        <taxon>Fungi</taxon>
        <taxon>Dikarya</taxon>
        <taxon>Basidiomycota</taxon>
        <taxon>Pucciniomycotina</taxon>
        <taxon>Pucciniomycetes</taxon>
        <taxon>Pucciniales</taxon>
        <taxon>Pucciniaceae</taxon>
        <taxon>Puccinia</taxon>
    </lineage>
</organism>